<organism evidence="1 2">
    <name type="scientific">Candidatus Kaiserbacteria bacterium CG10_big_fil_rev_8_21_14_0_10_44_10</name>
    <dbReference type="NCBI Taxonomy" id="1974606"/>
    <lineage>
        <taxon>Bacteria</taxon>
        <taxon>Candidatus Kaiseribacteriota</taxon>
    </lineage>
</organism>
<sequence length="180" mass="19066">SLVEVLVAITVLLIALVGPLTIAHSGLKRANESKDNTLAVFLAQEGIEAVVKLREDDALDASAYSILGEVWNDMTAIATLCPVGGANRCGVEIGDDGSVTTSSFYRCSGSNCVISEHATARVPLKQRASGGTATAYTRELSITVDNAMARVQSEVSWGDDPSDKVTLESYVYNTYYEPGS</sequence>
<protein>
    <submittedName>
        <fullName evidence="1">Uncharacterized protein</fullName>
    </submittedName>
</protein>
<proteinExistence type="predicted"/>
<accession>A0A2H0UGP3</accession>
<dbReference type="EMBL" id="PFBG01000040">
    <property type="protein sequence ID" value="PIR85579.1"/>
    <property type="molecule type" value="Genomic_DNA"/>
</dbReference>
<name>A0A2H0UGP3_9BACT</name>
<dbReference type="Proteomes" id="UP000229612">
    <property type="component" value="Unassembled WGS sequence"/>
</dbReference>
<evidence type="ECO:0000313" key="2">
    <source>
        <dbReference type="Proteomes" id="UP000229612"/>
    </source>
</evidence>
<dbReference type="AlphaFoldDB" id="A0A2H0UGP3"/>
<comment type="caution">
    <text evidence="1">The sequence shown here is derived from an EMBL/GenBank/DDBJ whole genome shotgun (WGS) entry which is preliminary data.</text>
</comment>
<feature type="non-terminal residue" evidence="1">
    <location>
        <position position="1"/>
    </location>
</feature>
<reference evidence="2" key="1">
    <citation type="submission" date="2017-09" db="EMBL/GenBank/DDBJ databases">
        <title>Depth-based differentiation of microbial function through sediment-hosted aquifers and enrichment of novel symbionts in the deep terrestrial subsurface.</title>
        <authorList>
            <person name="Probst A.J."/>
            <person name="Ladd B."/>
            <person name="Jarett J.K."/>
            <person name="Geller-Mcgrath D.E."/>
            <person name="Sieber C.M.K."/>
            <person name="Emerson J.B."/>
            <person name="Anantharaman K."/>
            <person name="Thomas B.C."/>
            <person name="Malmstrom R."/>
            <person name="Stieglmeier M."/>
            <person name="Klingl A."/>
            <person name="Woyke T."/>
            <person name="Ryan C.M."/>
            <person name="Banfield J.F."/>
        </authorList>
    </citation>
    <scope>NUCLEOTIDE SEQUENCE [LARGE SCALE GENOMIC DNA]</scope>
</reference>
<gene>
    <name evidence="1" type="ORF">COU14_03600</name>
</gene>
<evidence type="ECO:0000313" key="1">
    <source>
        <dbReference type="EMBL" id="PIR85579.1"/>
    </source>
</evidence>